<keyword evidence="2" id="KW-0805">Transcription regulation</keyword>
<proteinExistence type="predicted"/>
<evidence type="ECO:0000313" key="8">
    <source>
        <dbReference type="EMBL" id="WIA12304.1"/>
    </source>
</evidence>
<comment type="subcellular location">
    <subcellularLocation>
        <location evidence="1">Nucleus</location>
    </subcellularLocation>
</comment>
<dbReference type="Gene3D" id="3.30.730.10">
    <property type="entry name" value="AP2/ERF domain"/>
    <property type="match status" value="1"/>
</dbReference>
<organism evidence="8 9">
    <name type="scientific">Tetradesmus obliquus</name>
    <name type="common">Green alga</name>
    <name type="synonym">Acutodesmus obliquus</name>
    <dbReference type="NCBI Taxonomy" id="3088"/>
    <lineage>
        <taxon>Eukaryota</taxon>
        <taxon>Viridiplantae</taxon>
        <taxon>Chlorophyta</taxon>
        <taxon>core chlorophytes</taxon>
        <taxon>Chlorophyceae</taxon>
        <taxon>CS clade</taxon>
        <taxon>Sphaeropleales</taxon>
        <taxon>Scenedesmaceae</taxon>
        <taxon>Tetradesmus</taxon>
    </lineage>
</organism>
<evidence type="ECO:0000256" key="6">
    <source>
        <dbReference type="SAM" id="MobiDB-lite"/>
    </source>
</evidence>
<evidence type="ECO:0000256" key="1">
    <source>
        <dbReference type="ARBA" id="ARBA00004123"/>
    </source>
</evidence>
<dbReference type="EMBL" id="CP126210">
    <property type="protein sequence ID" value="WIA12304.1"/>
    <property type="molecule type" value="Genomic_DNA"/>
</dbReference>
<evidence type="ECO:0000256" key="2">
    <source>
        <dbReference type="ARBA" id="ARBA00023015"/>
    </source>
</evidence>
<evidence type="ECO:0000259" key="7">
    <source>
        <dbReference type="PROSITE" id="PS51032"/>
    </source>
</evidence>
<dbReference type="SMART" id="SM00380">
    <property type="entry name" value="AP2"/>
    <property type="match status" value="1"/>
</dbReference>
<dbReference type="CDD" id="cd00018">
    <property type="entry name" value="AP2"/>
    <property type="match status" value="1"/>
</dbReference>
<accession>A0ABY8TTU4</accession>
<evidence type="ECO:0000256" key="4">
    <source>
        <dbReference type="ARBA" id="ARBA00023163"/>
    </source>
</evidence>
<dbReference type="InterPro" id="IPR001471">
    <property type="entry name" value="AP2/ERF_dom"/>
</dbReference>
<evidence type="ECO:0000256" key="3">
    <source>
        <dbReference type="ARBA" id="ARBA00023125"/>
    </source>
</evidence>
<dbReference type="PANTHER" id="PTHR32467">
    <property type="entry name" value="AP2-LIKE ETHYLENE-RESPONSIVE TRANSCRIPTION FACTOR"/>
    <property type="match status" value="1"/>
</dbReference>
<keyword evidence="4" id="KW-0804">Transcription</keyword>
<name>A0ABY8TTU4_TETOB</name>
<keyword evidence="5" id="KW-0539">Nucleus</keyword>
<reference evidence="8 9" key="1">
    <citation type="submission" date="2023-05" db="EMBL/GenBank/DDBJ databases">
        <title>A 100% complete, gapless, phased diploid assembly of the Scenedesmus obliquus UTEX 3031 genome.</title>
        <authorList>
            <person name="Biondi T.C."/>
            <person name="Hanschen E.R."/>
            <person name="Kwon T."/>
            <person name="Eng W."/>
            <person name="Kruse C.P.S."/>
            <person name="Koehler S.I."/>
            <person name="Kunde Y."/>
            <person name="Gleasner C.D."/>
            <person name="You Mak K.T."/>
            <person name="Polle J."/>
            <person name="Hovde B.T."/>
            <person name="Starkenburg S.R."/>
        </authorList>
    </citation>
    <scope>NUCLEOTIDE SEQUENCE [LARGE SCALE GENOMIC DNA]</scope>
    <source>
        <strain evidence="8 9">DOE0152z</strain>
    </source>
</reference>
<evidence type="ECO:0000313" key="9">
    <source>
        <dbReference type="Proteomes" id="UP001244341"/>
    </source>
</evidence>
<feature type="compositionally biased region" description="Low complexity" evidence="6">
    <location>
        <begin position="1"/>
        <end position="27"/>
    </location>
</feature>
<dbReference type="InterPro" id="IPR036955">
    <property type="entry name" value="AP2/ERF_dom_sf"/>
</dbReference>
<sequence>MENPRDSNSGGDAAAAAAASGDGADSSPKSGEAGATPGTSSPQQQQQLQLTLDGLPATTPEELSQLARVAITPQQQQQGPALFAAGGDDGLAGTAAAGSAEQQQALALQDPASQAALAAAANGGTINALLLNSGINLAGLGFANMTNLSQATLDGLLSGAAAGQPAAGAASGAGDGGDDDGKGGQPNNKQLSSRFRGVCWNKKNKRWQAAINSGGKYIYLGSFTSEGDAARQFDRAAIKIRGKKAKLNFLYADYVDADGNLLEDVILPTAKEDTKQSGSGKGSGRGSRNGGNAAADAAYLTAGGEYCAAGGYGDGSALGADMLNQAALALVGQGGWGAAAGRAAAAAAGAGGYGLSAMQDGSAAAAAFGGKSRNIALLNMSDLKAILPKGCSMDYMLPGLDADMFGLVYKSDTTDQRGSGLWTGHKFHAFGLYVDEADAKNTVLRAMELLHEDRLARGAAMPAQPGARGAAADADPLLSALGLGGLRSSAAAAAGGGGGAAGVMFGAAGGAPNIKAPEKTGLGRSEHFEDQTAYYIFIRRGRSRALSSTAQLAVQLRDVTGSCSARRRSVER</sequence>
<feature type="region of interest" description="Disordered" evidence="6">
    <location>
        <begin position="1"/>
        <end position="50"/>
    </location>
</feature>
<gene>
    <name evidence="8" type="ORF">OEZ85_012360</name>
</gene>
<protein>
    <recommendedName>
        <fullName evidence="7">AP2/ERF domain-containing protein</fullName>
    </recommendedName>
</protein>
<dbReference type="PANTHER" id="PTHR32467:SF90">
    <property type="entry name" value="AP2-LIKE ETHYLENE-RESPONSIVE TRANSCRIPTION FACTOR AIL1"/>
    <property type="match status" value="1"/>
</dbReference>
<keyword evidence="9" id="KW-1185">Reference proteome</keyword>
<feature type="region of interest" description="Disordered" evidence="6">
    <location>
        <begin position="272"/>
        <end position="292"/>
    </location>
</feature>
<dbReference type="PROSITE" id="PS51032">
    <property type="entry name" value="AP2_ERF"/>
    <property type="match status" value="1"/>
</dbReference>
<feature type="compositionally biased region" description="Gly residues" evidence="6">
    <location>
        <begin position="279"/>
        <end position="289"/>
    </location>
</feature>
<feature type="domain" description="AP2/ERF" evidence="7">
    <location>
        <begin position="194"/>
        <end position="250"/>
    </location>
</feature>
<evidence type="ECO:0000256" key="5">
    <source>
        <dbReference type="ARBA" id="ARBA00023242"/>
    </source>
</evidence>
<dbReference type="InterPro" id="IPR016177">
    <property type="entry name" value="DNA-bd_dom_sf"/>
</dbReference>
<dbReference type="Proteomes" id="UP001244341">
    <property type="component" value="Chromosome 3b"/>
</dbReference>
<keyword evidence="3" id="KW-0238">DNA-binding</keyword>
<dbReference type="SUPFAM" id="SSF54171">
    <property type="entry name" value="DNA-binding domain"/>
    <property type="match status" value="1"/>
</dbReference>
<feature type="region of interest" description="Disordered" evidence="6">
    <location>
        <begin position="167"/>
        <end position="195"/>
    </location>
</feature>